<dbReference type="Pfam" id="PF21467">
    <property type="entry name" value="BetaGal_gal-bd"/>
    <property type="match status" value="1"/>
</dbReference>
<keyword evidence="2" id="KW-0732">Signal</keyword>
<dbReference type="PROSITE" id="PS01182">
    <property type="entry name" value="GLYCOSYL_HYDROL_F35"/>
    <property type="match status" value="1"/>
</dbReference>
<dbReference type="AlphaFoldDB" id="A0A1S4F854"/>
<protein>
    <recommendedName>
        <fullName evidence="6">Beta-galactosidase</fullName>
        <ecNumber evidence="6">3.2.1.23</ecNumber>
    </recommendedName>
</protein>
<comment type="catalytic activity">
    <reaction evidence="6">
        <text>Hydrolysis of terminal non-reducing beta-D-galactose residues in beta-D-galactosides.</text>
        <dbReference type="EC" id="3.2.1.23"/>
    </reaction>
</comment>
<dbReference type="InterPro" id="IPR048913">
    <property type="entry name" value="BetaGal_gal-bd"/>
</dbReference>
<organism evidence="11 12">
    <name type="scientific">Aedes aegypti</name>
    <name type="common">Yellowfever mosquito</name>
    <name type="synonym">Culex aegypti</name>
    <dbReference type="NCBI Taxonomy" id="7159"/>
    <lineage>
        <taxon>Eukaryota</taxon>
        <taxon>Metazoa</taxon>
        <taxon>Ecdysozoa</taxon>
        <taxon>Arthropoda</taxon>
        <taxon>Hexapoda</taxon>
        <taxon>Insecta</taxon>
        <taxon>Pterygota</taxon>
        <taxon>Neoptera</taxon>
        <taxon>Endopterygota</taxon>
        <taxon>Diptera</taxon>
        <taxon>Nematocera</taxon>
        <taxon>Culicoidea</taxon>
        <taxon>Culicidae</taxon>
        <taxon>Culicinae</taxon>
        <taxon>Aedini</taxon>
        <taxon>Aedes</taxon>
        <taxon>Stegomyia</taxon>
    </lineage>
</organism>
<evidence type="ECO:0000256" key="7">
    <source>
        <dbReference type="RuleBase" id="RU003679"/>
    </source>
</evidence>
<keyword evidence="3 6" id="KW-0378">Hydrolase</keyword>
<feature type="domain" description="Beta-galactosidase galactose-binding" evidence="10">
    <location>
        <begin position="562"/>
        <end position="622"/>
    </location>
</feature>
<dbReference type="PIRSF" id="PIRSF006336">
    <property type="entry name" value="B-gal"/>
    <property type="match status" value="1"/>
</dbReference>
<gene>
    <name evidence="11" type="primary">5565031</name>
</gene>
<dbReference type="InterPro" id="IPR048912">
    <property type="entry name" value="BetaGal1-like_ABD1"/>
</dbReference>
<evidence type="ECO:0000259" key="9">
    <source>
        <dbReference type="Pfam" id="PF21317"/>
    </source>
</evidence>
<dbReference type="EC" id="3.2.1.23" evidence="6"/>
<evidence type="ECO:0000256" key="2">
    <source>
        <dbReference type="ARBA" id="ARBA00022729"/>
    </source>
</evidence>
<dbReference type="Gene3D" id="2.60.120.260">
    <property type="entry name" value="Galactose-binding domain-like"/>
    <property type="match status" value="2"/>
</dbReference>
<dbReference type="GO" id="GO:0005975">
    <property type="term" value="P:carbohydrate metabolic process"/>
    <property type="evidence" value="ECO:0007669"/>
    <property type="project" value="InterPro"/>
</dbReference>
<accession>A0A1S4F854</accession>
<evidence type="ECO:0000256" key="6">
    <source>
        <dbReference type="RuleBase" id="RU000675"/>
    </source>
</evidence>
<dbReference type="EnsemblMetazoa" id="AAEL004575-RA">
    <property type="protein sequence ID" value="AAEL004575-PA"/>
    <property type="gene ID" value="AAEL004575"/>
</dbReference>
<reference evidence="11 12" key="1">
    <citation type="submission" date="2017-06" db="EMBL/GenBank/DDBJ databases">
        <title>Aedes aegypti genome working group (AGWG) sequencing and assembly.</title>
        <authorList>
            <consortium name="Aedes aegypti Genome Working Group (AGWG)"/>
            <person name="Matthews B.J."/>
        </authorList>
    </citation>
    <scope>NUCLEOTIDE SEQUENCE [LARGE SCALE GENOMIC DNA]</scope>
    <source>
        <strain evidence="11 12">LVP_AGWG</strain>
    </source>
</reference>
<dbReference type="SUPFAM" id="SSF51445">
    <property type="entry name" value="(Trans)glycosidases"/>
    <property type="match status" value="1"/>
</dbReference>
<evidence type="ECO:0000256" key="1">
    <source>
        <dbReference type="ARBA" id="ARBA00009809"/>
    </source>
</evidence>
<dbReference type="SUPFAM" id="SSF49785">
    <property type="entry name" value="Galactose-binding domain-like"/>
    <property type="match status" value="1"/>
</dbReference>
<dbReference type="InterPro" id="IPR026283">
    <property type="entry name" value="B-gal_1-like"/>
</dbReference>
<dbReference type="InParanoid" id="A0A1S4F854"/>
<evidence type="ECO:0000313" key="12">
    <source>
        <dbReference type="Proteomes" id="UP000008820"/>
    </source>
</evidence>
<evidence type="ECO:0000259" key="8">
    <source>
        <dbReference type="Pfam" id="PF01301"/>
    </source>
</evidence>
<dbReference type="InterPro" id="IPR001944">
    <property type="entry name" value="Glycoside_Hdrlase_35"/>
</dbReference>
<dbReference type="Pfam" id="PF01301">
    <property type="entry name" value="Glyco_hydro_35"/>
    <property type="match status" value="1"/>
</dbReference>
<dbReference type="InterPro" id="IPR019801">
    <property type="entry name" value="Glyco_hydro_35_CS"/>
</dbReference>
<comment type="similarity">
    <text evidence="1 7">Belongs to the glycosyl hydrolase 35 family.</text>
</comment>
<dbReference type="GO" id="GO:0004565">
    <property type="term" value="F:beta-galactosidase activity"/>
    <property type="evidence" value="ECO:0007669"/>
    <property type="project" value="UniProtKB-EC"/>
</dbReference>
<sequence length="648" mass="73423">MSLLNLSLLFTAIAVVLSYHVNGQRLLDNRQRTFTIDYENNTFLLDGAPFQYIAGSFHYFRALPQAWGPILKSMRAAGLNAVTTYVEWSLHNPKKGVYNWDGMADIERFVQLAQNEDLLVILRPGPYICAERDMGGFPYWLLNKYPGIQLRTADVAYLREVRTWYAELFSRLEPYFYGNGGPIIMVQVENEYGSFFACDYKYMKWLRDETERYVRGKAALFTNNGPGLTQCGGIDGVLSTLDFGPGTALEIDGYWKDLRKLQPKGPLVNAEYYPGWLTHWQEQQMARSPIEPVVTSLRYMLSSKVNVNIYMFYGGTNFGFTAGANEQGPGRFIPDITSYDYDAPLDESGDPTPKYEAIRKVISEFFPVPNGPLPTPTRKMSLPSVILRPVDSLLNKQFLRKIASPEVFNPTPLTFEALNQYSGLVLYEALLPTDLKSDPLKLTVEKVYDLGYVFVDTNFIGTLSRQNAINTLPITQGTGEKLQIVVENQGRINFGTPNDFKGLVGNVFIDTGKLLNWTMTGIPLENTTKISEYIVQKHLSDRKKSSKRPKISQGTPMRHGPMVFYGNFDIARIDILDTYLNPSGWGKGVVFINGFNLGRYWPRVGPQITLYVPRHILKSTMNEIILIEYQTIKAPFMTVGFDNTPKFN</sequence>
<dbReference type="OrthoDB" id="1657402at2759"/>
<name>A0A1S4F854_AEDAE</name>
<feature type="domain" description="Beta-galactosidase 1-like first all-beta" evidence="9">
    <location>
        <begin position="412"/>
        <end position="521"/>
    </location>
</feature>
<reference evidence="11" key="2">
    <citation type="submission" date="2020-05" db="UniProtKB">
        <authorList>
            <consortium name="EnsemblMetazoa"/>
        </authorList>
    </citation>
    <scope>IDENTIFICATION</scope>
    <source>
        <strain evidence="11">LVP_AGWG</strain>
    </source>
</reference>
<keyword evidence="12" id="KW-1185">Reference proteome</keyword>
<evidence type="ECO:0000256" key="5">
    <source>
        <dbReference type="ARBA" id="ARBA00023295"/>
    </source>
</evidence>
<evidence type="ECO:0000256" key="4">
    <source>
        <dbReference type="ARBA" id="ARBA00023180"/>
    </source>
</evidence>
<evidence type="ECO:0000259" key="10">
    <source>
        <dbReference type="Pfam" id="PF21467"/>
    </source>
</evidence>
<dbReference type="VEuPathDB" id="VectorBase:AAEL004575"/>
<dbReference type="FunFam" id="2.60.120.260:FF:000148">
    <property type="entry name" value="Beta-galactosidase, putative"/>
    <property type="match status" value="1"/>
</dbReference>
<dbReference type="Pfam" id="PF21317">
    <property type="entry name" value="BetaGal_ABD_1"/>
    <property type="match status" value="1"/>
</dbReference>
<proteinExistence type="inferred from homology"/>
<dbReference type="PRINTS" id="PR00742">
    <property type="entry name" value="GLHYDRLASE35"/>
</dbReference>
<dbReference type="PANTHER" id="PTHR23421">
    <property type="entry name" value="BETA-GALACTOSIDASE RELATED"/>
    <property type="match status" value="1"/>
</dbReference>
<dbReference type="Gene3D" id="3.20.20.80">
    <property type="entry name" value="Glycosidases"/>
    <property type="match status" value="1"/>
</dbReference>
<dbReference type="FunFam" id="3.20.20.80:FF:000017">
    <property type="entry name" value="Beta-galactosidase"/>
    <property type="match status" value="1"/>
</dbReference>
<dbReference type="InterPro" id="IPR017853">
    <property type="entry name" value="GH"/>
</dbReference>
<dbReference type="InterPro" id="IPR008979">
    <property type="entry name" value="Galactose-bd-like_sf"/>
</dbReference>
<dbReference type="Proteomes" id="UP000008820">
    <property type="component" value="Chromosome 1"/>
</dbReference>
<dbReference type="InterPro" id="IPR031330">
    <property type="entry name" value="Gly_Hdrlase_35_cat"/>
</dbReference>
<evidence type="ECO:0000313" key="11">
    <source>
        <dbReference type="EnsemblMetazoa" id="AAEL004575-PA"/>
    </source>
</evidence>
<keyword evidence="4" id="KW-0325">Glycoprotein</keyword>
<feature type="domain" description="Glycoside hydrolase 35 catalytic" evidence="8">
    <location>
        <begin position="42"/>
        <end position="364"/>
    </location>
</feature>
<dbReference type="FunCoup" id="A0A1S4F854">
    <property type="interactions" value="588"/>
</dbReference>
<evidence type="ECO:0000256" key="3">
    <source>
        <dbReference type="ARBA" id="ARBA00022801"/>
    </source>
</evidence>
<keyword evidence="5 6" id="KW-0326">Glycosidase</keyword>